<reference evidence="2" key="1">
    <citation type="submission" date="2022-10" db="EMBL/GenBank/DDBJ databases">
        <authorList>
            <person name="Chen Y."/>
            <person name="Dougan E. K."/>
            <person name="Chan C."/>
            <person name="Rhodes N."/>
            <person name="Thang M."/>
        </authorList>
    </citation>
    <scope>NUCLEOTIDE SEQUENCE</scope>
</reference>
<reference evidence="3" key="2">
    <citation type="submission" date="2024-04" db="EMBL/GenBank/DDBJ databases">
        <authorList>
            <person name="Chen Y."/>
            <person name="Shah S."/>
            <person name="Dougan E. K."/>
            <person name="Thang M."/>
            <person name="Chan C."/>
        </authorList>
    </citation>
    <scope>NUCLEOTIDE SEQUENCE [LARGE SCALE GENOMIC DNA]</scope>
</reference>
<evidence type="ECO:0000313" key="4">
    <source>
        <dbReference type="Proteomes" id="UP001152797"/>
    </source>
</evidence>
<feature type="compositionally biased region" description="Basic and acidic residues" evidence="1">
    <location>
        <begin position="130"/>
        <end position="161"/>
    </location>
</feature>
<dbReference type="Gene3D" id="3.40.50.150">
    <property type="entry name" value="Vaccinia Virus protein VP39"/>
    <property type="match status" value="1"/>
</dbReference>
<dbReference type="AlphaFoldDB" id="A0A9P1FNV8"/>
<protein>
    <submittedName>
        <fullName evidence="2">Uncharacterized protein</fullName>
    </submittedName>
</protein>
<feature type="compositionally biased region" description="Low complexity" evidence="1">
    <location>
        <begin position="341"/>
        <end position="358"/>
    </location>
</feature>
<keyword evidence="4" id="KW-1185">Reference proteome</keyword>
<dbReference type="Proteomes" id="UP001152797">
    <property type="component" value="Unassembled WGS sequence"/>
</dbReference>
<feature type="region of interest" description="Disordered" evidence="1">
    <location>
        <begin position="55"/>
        <end position="196"/>
    </location>
</feature>
<evidence type="ECO:0000313" key="3">
    <source>
        <dbReference type="EMBL" id="CAL1137574.1"/>
    </source>
</evidence>
<dbReference type="InterPro" id="IPR029063">
    <property type="entry name" value="SAM-dependent_MTases_sf"/>
</dbReference>
<feature type="compositionally biased region" description="Acidic residues" evidence="1">
    <location>
        <begin position="94"/>
        <end position="106"/>
    </location>
</feature>
<feature type="compositionally biased region" description="Basic and acidic residues" evidence="1">
    <location>
        <begin position="68"/>
        <end position="83"/>
    </location>
</feature>
<name>A0A9P1FNV8_9DINO</name>
<feature type="compositionally biased region" description="Basic and acidic residues" evidence="1">
    <location>
        <begin position="172"/>
        <end position="193"/>
    </location>
</feature>
<sequence length="882" mass="96002">MGIMFLANALWNELCARWFSPGVRSLANDQVVSAVKAIPALRTFSTGLQSAGASQAAFASRGSGPTPAREERAPLPRSREREGPQGSVVKEPPESSEDSEGEESEESEHPGCAAKSDPARRPPEPAAPPRPREAEDPPRRRETEGDRRRPRSEPREEEDRGKKKKKKKNKDRRGNRAEEMSSEGPKEYSREDPEGWNSLTLRKGQVIEAEVPVSTDVTKGEAPAAFLVQRVSINVNGDLVLEARSLGAGDQELSRSLSSTFNRKRGLIHLCGADCIGEGDFALHIGALKVYEHADFEADYVSAHYRRAALKWMTEDLSDLEDPGTRLDITGGETAVPGEAEENVPAAGEPPGAAAKPAQSRGIYMSPGYSPSPLRERLEDGSHLRAPGGPAQAAAKEEKQKDRRRREEKREAGQVVLEARKHAKMAARLANQDLWTGGGGGKAKGGEDPRKVTGPAEALGDALALAGRENQLSLEPTGSLPALHFHSEKGICMRWLEFLEGLHFRALWETTTSRAGGQMPGCVWPLEANALSGATPELAPGSWTRVERSAADSVRAAVLRKGVVSSRGNRVSAARRATELGAEIHGDEKMLGVSIAKLVQLIQSTLCLVCQRLVNRKHLQILAGRWVFALQFRRPAMSFLQRTWELVGGNVKVTAGLRCAIKRELLNLVSCSFLLHCNLGASISKHVVAADASELGGAVGFTTQLSSAGQDFVQANRKLERSPDSQVIPVLVISLFNGIGGSFRAYDIIGVEPMGRIAVELDDGANRVTSRRWPNTIFVKDVKLVTRAEVRKWSLKFLKVKEIHLWGGFPCTDLSAVKFNRLNLLGSQSSLFWEVPRISGLLREEFDVGVVIKEVLENVASMDRSAAEEITAEVGGTQELLR</sequence>
<dbReference type="SUPFAM" id="SSF53335">
    <property type="entry name" value="S-adenosyl-L-methionine-dependent methyltransferases"/>
    <property type="match status" value="1"/>
</dbReference>
<dbReference type="EMBL" id="CAMXCT020000868">
    <property type="protein sequence ID" value="CAL1137574.1"/>
    <property type="molecule type" value="Genomic_DNA"/>
</dbReference>
<comment type="caution">
    <text evidence="2">The sequence shown here is derived from an EMBL/GenBank/DDBJ whole genome shotgun (WGS) entry which is preliminary data.</text>
</comment>
<proteinExistence type="predicted"/>
<evidence type="ECO:0000256" key="1">
    <source>
        <dbReference type="SAM" id="MobiDB-lite"/>
    </source>
</evidence>
<dbReference type="OrthoDB" id="641149at2759"/>
<accession>A0A9P1FNV8</accession>
<dbReference type="EMBL" id="CAMXCT030000868">
    <property type="protein sequence ID" value="CAL4771511.1"/>
    <property type="molecule type" value="Genomic_DNA"/>
</dbReference>
<gene>
    <name evidence="2" type="ORF">C1SCF055_LOCUS11747</name>
</gene>
<feature type="compositionally biased region" description="Low complexity" evidence="1">
    <location>
        <begin position="55"/>
        <end position="64"/>
    </location>
</feature>
<evidence type="ECO:0000313" key="2">
    <source>
        <dbReference type="EMBL" id="CAI3984199.1"/>
    </source>
</evidence>
<feature type="region of interest" description="Disordered" evidence="1">
    <location>
        <begin position="341"/>
        <end position="414"/>
    </location>
</feature>
<feature type="compositionally biased region" description="Basic residues" evidence="1">
    <location>
        <begin position="162"/>
        <end position="171"/>
    </location>
</feature>
<organism evidence="2">
    <name type="scientific">Cladocopium goreaui</name>
    <dbReference type="NCBI Taxonomy" id="2562237"/>
    <lineage>
        <taxon>Eukaryota</taxon>
        <taxon>Sar</taxon>
        <taxon>Alveolata</taxon>
        <taxon>Dinophyceae</taxon>
        <taxon>Suessiales</taxon>
        <taxon>Symbiodiniaceae</taxon>
        <taxon>Cladocopium</taxon>
    </lineage>
</organism>
<dbReference type="EMBL" id="CAMXCT010000868">
    <property type="protein sequence ID" value="CAI3984199.1"/>
    <property type="molecule type" value="Genomic_DNA"/>
</dbReference>
<feature type="compositionally biased region" description="Basic and acidic residues" evidence="1">
    <location>
        <begin position="374"/>
        <end position="383"/>
    </location>
</feature>